<dbReference type="SUPFAM" id="SSF54211">
    <property type="entry name" value="Ribosomal protein S5 domain 2-like"/>
    <property type="match status" value="1"/>
</dbReference>
<sequence>MRRGAGEWVSLAGLRTDGRRPNELRRVHCTLGTYSNADGSASLKQGQTEVLAIVHGPHEVTRRSEVQHDKCIIECEFYRTPFSGFDRKKRRPTDRASLEASLALKQTFETAVMRNLYPRTQVDIQVYVLQGDGSILPTAINAVSLALVDAGVAMKEMVTACSVALLDKQPVLDVTYKEQSSGGAYMPLAAFPIHGEIILIQCEARLEGERLEEMMLTAMEGSRQVSQLFQTQVKEYTRRLAGARLALPR</sequence>
<dbReference type="GO" id="GO:0003723">
    <property type="term" value="F:RNA binding"/>
    <property type="evidence" value="ECO:0007669"/>
    <property type="project" value="TreeGrafter"/>
</dbReference>
<dbReference type="GO" id="GO:0000177">
    <property type="term" value="C:cytoplasmic exosome (RNase complex)"/>
    <property type="evidence" value="ECO:0007669"/>
    <property type="project" value="TreeGrafter"/>
</dbReference>
<name>W7U2L9_9STRA</name>
<gene>
    <name evidence="8" type="ORF">Naga_100225g3</name>
</gene>
<keyword evidence="8" id="KW-0269">Exonuclease</keyword>
<evidence type="ECO:0000256" key="2">
    <source>
        <dbReference type="ARBA" id="ARBA00004604"/>
    </source>
</evidence>
<evidence type="ECO:0000256" key="4">
    <source>
        <dbReference type="ARBA" id="ARBA00022490"/>
    </source>
</evidence>
<evidence type="ECO:0000256" key="5">
    <source>
        <dbReference type="ARBA" id="ARBA00022835"/>
    </source>
</evidence>
<evidence type="ECO:0000256" key="1">
    <source>
        <dbReference type="ARBA" id="ARBA00004496"/>
    </source>
</evidence>
<dbReference type="Proteomes" id="UP000019335">
    <property type="component" value="Chromosome 2"/>
</dbReference>
<keyword evidence="4" id="KW-0963">Cytoplasm</keyword>
<dbReference type="GO" id="GO:0071051">
    <property type="term" value="P:poly(A)-dependent snoRNA 3'-end processing"/>
    <property type="evidence" value="ECO:0007669"/>
    <property type="project" value="TreeGrafter"/>
</dbReference>
<keyword evidence="8" id="KW-0540">Nuclease</keyword>
<dbReference type="InterPro" id="IPR015847">
    <property type="entry name" value="ExoRNase_PH_dom2"/>
</dbReference>
<dbReference type="Pfam" id="PF03725">
    <property type="entry name" value="RNase_PH_C"/>
    <property type="match status" value="1"/>
</dbReference>
<dbReference type="GO" id="GO:0004527">
    <property type="term" value="F:exonuclease activity"/>
    <property type="evidence" value="ECO:0007669"/>
    <property type="project" value="UniProtKB-KW"/>
</dbReference>
<dbReference type="Pfam" id="PF01138">
    <property type="entry name" value="RNase_PH"/>
    <property type="match status" value="1"/>
</dbReference>
<dbReference type="CDD" id="cd11370">
    <property type="entry name" value="RNase_PH_RRP41"/>
    <property type="match status" value="1"/>
</dbReference>
<dbReference type="GO" id="GO:0071028">
    <property type="term" value="P:nuclear mRNA surveillance"/>
    <property type="evidence" value="ECO:0007669"/>
    <property type="project" value="TreeGrafter"/>
</dbReference>
<dbReference type="GO" id="GO:0016075">
    <property type="term" value="P:rRNA catabolic process"/>
    <property type="evidence" value="ECO:0007669"/>
    <property type="project" value="TreeGrafter"/>
</dbReference>
<dbReference type="AlphaFoldDB" id="W7U2L9"/>
<dbReference type="PANTHER" id="PTHR11953">
    <property type="entry name" value="EXOSOME COMPLEX COMPONENT"/>
    <property type="match status" value="1"/>
</dbReference>
<dbReference type="InterPro" id="IPR027408">
    <property type="entry name" value="PNPase/RNase_PH_dom_sf"/>
</dbReference>
<dbReference type="OMA" id="ECRINTH"/>
<keyword evidence="5" id="KW-0271">Exosome</keyword>
<comment type="caution">
    <text evidence="8">The sequence shown here is derived from an EMBL/GenBank/DDBJ whole genome shotgun (WGS) entry which is preliminary data.</text>
</comment>
<accession>W7U2L9</accession>
<comment type="subcellular location">
    <subcellularLocation>
        <location evidence="1">Cytoplasm</location>
    </subcellularLocation>
    <subcellularLocation>
        <location evidence="2">Nucleus</location>
        <location evidence="2">Nucleolus</location>
    </subcellularLocation>
</comment>
<feature type="domain" description="Exoribonuclease phosphorolytic" evidence="6">
    <location>
        <begin position="23"/>
        <end position="152"/>
    </location>
</feature>
<dbReference type="GO" id="GO:0034475">
    <property type="term" value="P:U4 snRNA 3'-end processing"/>
    <property type="evidence" value="ECO:0007669"/>
    <property type="project" value="TreeGrafter"/>
</dbReference>
<evidence type="ECO:0000259" key="7">
    <source>
        <dbReference type="Pfam" id="PF03725"/>
    </source>
</evidence>
<dbReference type="GO" id="GO:0000176">
    <property type="term" value="C:nuclear exosome (RNase complex)"/>
    <property type="evidence" value="ECO:0007669"/>
    <property type="project" value="TreeGrafter"/>
</dbReference>
<dbReference type="SUPFAM" id="SSF55666">
    <property type="entry name" value="Ribonuclease PH domain 2-like"/>
    <property type="match status" value="1"/>
</dbReference>
<organism evidence="8 9">
    <name type="scientific">Nannochloropsis gaditana</name>
    <dbReference type="NCBI Taxonomy" id="72520"/>
    <lineage>
        <taxon>Eukaryota</taxon>
        <taxon>Sar</taxon>
        <taxon>Stramenopiles</taxon>
        <taxon>Ochrophyta</taxon>
        <taxon>Eustigmatophyceae</taxon>
        <taxon>Eustigmatales</taxon>
        <taxon>Monodopsidaceae</taxon>
        <taxon>Nannochloropsis</taxon>
    </lineage>
</organism>
<keyword evidence="9" id="KW-1185">Reference proteome</keyword>
<comment type="similarity">
    <text evidence="3">Belongs to the RNase PH family.</text>
</comment>
<proteinExistence type="inferred from homology"/>
<dbReference type="InterPro" id="IPR001247">
    <property type="entry name" value="ExoRNase_PH_dom1"/>
</dbReference>
<evidence type="ECO:0000259" key="6">
    <source>
        <dbReference type="Pfam" id="PF01138"/>
    </source>
</evidence>
<dbReference type="FunFam" id="3.30.230.70:FF:000004">
    <property type="entry name" value="Exosome complex component Rrp41"/>
    <property type="match status" value="1"/>
</dbReference>
<reference evidence="8 9" key="1">
    <citation type="journal article" date="2014" name="Mol. Plant">
        <title>Chromosome Scale Genome Assembly and Transcriptome Profiling of Nannochloropsis gaditana in Nitrogen Depletion.</title>
        <authorList>
            <person name="Corteggiani Carpinelli E."/>
            <person name="Telatin A."/>
            <person name="Vitulo N."/>
            <person name="Forcato C."/>
            <person name="D'Angelo M."/>
            <person name="Schiavon R."/>
            <person name="Vezzi A."/>
            <person name="Giacometti G.M."/>
            <person name="Morosinotto T."/>
            <person name="Valle G."/>
        </authorList>
    </citation>
    <scope>NUCLEOTIDE SEQUENCE [LARGE SCALE GENOMIC DNA]</scope>
    <source>
        <strain evidence="8 9">B-31</strain>
    </source>
</reference>
<dbReference type="EMBL" id="AZIL01000067">
    <property type="protein sequence ID" value="EWM30053.1"/>
    <property type="molecule type" value="Genomic_DNA"/>
</dbReference>
<evidence type="ECO:0000313" key="9">
    <source>
        <dbReference type="Proteomes" id="UP000019335"/>
    </source>
</evidence>
<protein>
    <submittedName>
        <fullName evidence="8">Exosome complex exonuclease rrp41</fullName>
    </submittedName>
</protein>
<dbReference type="PANTHER" id="PTHR11953:SF0">
    <property type="entry name" value="EXOSOME COMPLEX COMPONENT RRP41"/>
    <property type="match status" value="1"/>
</dbReference>
<dbReference type="GO" id="GO:0005730">
    <property type="term" value="C:nucleolus"/>
    <property type="evidence" value="ECO:0007669"/>
    <property type="project" value="UniProtKB-SubCell"/>
</dbReference>
<dbReference type="InterPro" id="IPR036345">
    <property type="entry name" value="ExoRNase_PH_dom2_sf"/>
</dbReference>
<dbReference type="OrthoDB" id="27298at2759"/>
<dbReference type="InterPro" id="IPR020568">
    <property type="entry name" value="Ribosomal_Su5_D2-typ_SF"/>
</dbReference>
<dbReference type="Gene3D" id="3.30.230.70">
    <property type="entry name" value="GHMP Kinase, N-terminal domain"/>
    <property type="match status" value="1"/>
</dbReference>
<keyword evidence="8" id="KW-0378">Hydrolase</keyword>
<evidence type="ECO:0000256" key="3">
    <source>
        <dbReference type="ARBA" id="ARBA00006678"/>
    </source>
</evidence>
<dbReference type="InterPro" id="IPR050080">
    <property type="entry name" value="RNase_PH"/>
</dbReference>
<feature type="domain" description="Exoribonuclease phosphorolytic" evidence="7">
    <location>
        <begin position="157"/>
        <end position="221"/>
    </location>
</feature>
<evidence type="ECO:0000313" key="8">
    <source>
        <dbReference type="EMBL" id="EWM30053.1"/>
    </source>
</evidence>